<sequence>MALGNGLVARIERTVDFYGPGRPIPADELHARLHALDIVPDKDFSEFVGRWGGCFVGVSVHAWDNAELIGRETCIELTIGARDAYGALIDGVVFADDGSGNPIWIAADGSVCLVDHDNGNTVVRLAASFRTLLEENVDD</sequence>
<evidence type="ECO:0000313" key="3">
    <source>
        <dbReference type="Proteomes" id="UP000325576"/>
    </source>
</evidence>
<feature type="domain" description="Knr4/Smi1-like" evidence="1">
    <location>
        <begin position="41"/>
        <end position="135"/>
    </location>
</feature>
<reference evidence="2 3" key="1">
    <citation type="journal article" date="2017" name="Poromechanics V (2013)">
        <title>Genomic Characterization of the Arsenic-Tolerant Actinobacterium, &lt;i&gt;Rhodococcus erythropolis&lt;/i&gt; S43.</title>
        <authorList>
            <person name="Retamal-Morales G."/>
            <person name="Mehnert M."/>
            <person name="Schwabe R."/>
            <person name="Tischler D."/>
            <person name="Schloemann M."/>
            <person name="Levican G.J."/>
        </authorList>
    </citation>
    <scope>NUCLEOTIDE SEQUENCE [LARGE SCALE GENOMIC DNA]</scope>
    <source>
        <strain evidence="2 3">S43</strain>
    </source>
</reference>
<accession>A0A5N5E911</accession>
<dbReference type="SUPFAM" id="SSF160631">
    <property type="entry name" value="SMI1/KNR4-like"/>
    <property type="match status" value="1"/>
</dbReference>
<dbReference type="EMBL" id="MRBO01000211">
    <property type="protein sequence ID" value="KAB2586341.1"/>
    <property type="molecule type" value="Genomic_DNA"/>
</dbReference>
<comment type="caution">
    <text evidence="2">The sequence shown here is derived from an EMBL/GenBank/DDBJ whole genome shotgun (WGS) entry which is preliminary data.</text>
</comment>
<protein>
    <submittedName>
        <fullName evidence="2">SMI1/KNR4 family protein</fullName>
    </submittedName>
</protein>
<dbReference type="Gene3D" id="3.40.1580.10">
    <property type="entry name" value="SMI1/KNR4-like"/>
    <property type="match status" value="1"/>
</dbReference>
<evidence type="ECO:0000313" key="2">
    <source>
        <dbReference type="EMBL" id="KAB2586341.1"/>
    </source>
</evidence>
<dbReference type="Proteomes" id="UP000325576">
    <property type="component" value="Unassembled WGS sequence"/>
</dbReference>
<dbReference type="Pfam" id="PF09346">
    <property type="entry name" value="SMI1_KNR4"/>
    <property type="match status" value="1"/>
</dbReference>
<dbReference type="InterPro" id="IPR018958">
    <property type="entry name" value="Knr4/Smi1-like_dom"/>
</dbReference>
<evidence type="ECO:0000259" key="1">
    <source>
        <dbReference type="Pfam" id="PF09346"/>
    </source>
</evidence>
<gene>
    <name evidence="2" type="ORF">BS297_05760</name>
</gene>
<proteinExistence type="predicted"/>
<dbReference type="InterPro" id="IPR037883">
    <property type="entry name" value="Knr4/Smi1-like_sf"/>
</dbReference>
<organism evidence="2 3">
    <name type="scientific">Rhodococcus erythropolis</name>
    <name type="common">Arthrobacter picolinophilus</name>
    <dbReference type="NCBI Taxonomy" id="1833"/>
    <lineage>
        <taxon>Bacteria</taxon>
        <taxon>Bacillati</taxon>
        <taxon>Actinomycetota</taxon>
        <taxon>Actinomycetes</taxon>
        <taxon>Mycobacteriales</taxon>
        <taxon>Nocardiaceae</taxon>
        <taxon>Rhodococcus</taxon>
        <taxon>Rhodococcus erythropolis group</taxon>
    </lineage>
</organism>
<name>A0A5N5E911_RHOER</name>
<dbReference type="AlphaFoldDB" id="A0A5N5E911"/>